<evidence type="ECO:0000256" key="1">
    <source>
        <dbReference type="ARBA" id="ARBA00004651"/>
    </source>
</evidence>
<keyword evidence="3 6" id="KW-0812">Transmembrane</keyword>
<protein>
    <recommendedName>
        <fullName evidence="8">LptF/LptG family permease</fullName>
    </recommendedName>
</protein>
<dbReference type="GO" id="GO:0015920">
    <property type="term" value="P:lipopolysaccharide transport"/>
    <property type="evidence" value="ECO:0007669"/>
    <property type="project" value="TreeGrafter"/>
</dbReference>
<evidence type="ECO:0000256" key="5">
    <source>
        <dbReference type="ARBA" id="ARBA00023136"/>
    </source>
</evidence>
<feature type="non-terminal residue" evidence="7">
    <location>
        <position position="1"/>
    </location>
</feature>
<keyword evidence="5 6" id="KW-0472">Membrane</keyword>
<keyword evidence="2" id="KW-1003">Cell membrane</keyword>
<accession>X0ZRB7</accession>
<dbReference type="AlphaFoldDB" id="X0ZRB7"/>
<reference evidence="7" key="1">
    <citation type="journal article" date="2014" name="Front. Microbiol.">
        <title>High frequency of phylogenetically diverse reductive dehalogenase-homologous genes in deep subseafloor sedimentary metagenomes.</title>
        <authorList>
            <person name="Kawai M."/>
            <person name="Futagami T."/>
            <person name="Toyoda A."/>
            <person name="Takaki Y."/>
            <person name="Nishi S."/>
            <person name="Hori S."/>
            <person name="Arai W."/>
            <person name="Tsubouchi T."/>
            <person name="Morono Y."/>
            <person name="Uchiyama I."/>
            <person name="Ito T."/>
            <person name="Fujiyama A."/>
            <person name="Inagaki F."/>
            <person name="Takami H."/>
        </authorList>
    </citation>
    <scope>NUCLEOTIDE SEQUENCE</scope>
    <source>
        <strain evidence="7">Expedition CK06-06</strain>
    </source>
</reference>
<evidence type="ECO:0000256" key="6">
    <source>
        <dbReference type="SAM" id="Phobius"/>
    </source>
</evidence>
<dbReference type="Pfam" id="PF03739">
    <property type="entry name" value="LptF_LptG"/>
    <property type="match status" value="1"/>
</dbReference>
<gene>
    <name evidence="7" type="ORF">S01H1_84136</name>
</gene>
<sequence length="131" mass="13794">VAEAVWGGPPSHEPAERLERAQSSAQEARRLVTWHATVVRFIEMEIHRKLSMAFAPLALALLGIPLGLRLAGGGVLAGFTVGIAAIALVYYPLWASGQGLALSGFLPPVFSVWVAPVLLGGGGAVWLSRMV</sequence>
<feature type="transmembrane region" description="Helical" evidence="6">
    <location>
        <begin position="50"/>
        <end position="68"/>
    </location>
</feature>
<evidence type="ECO:0000256" key="2">
    <source>
        <dbReference type="ARBA" id="ARBA00022475"/>
    </source>
</evidence>
<feature type="transmembrane region" description="Helical" evidence="6">
    <location>
        <begin position="74"/>
        <end position="93"/>
    </location>
</feature>
<name>X0ZRB7_9ZZZZ</name>
<comment type="subcellular location">
    <subcellularLocation>
        <location evidence="1">Cell membrane</location>
        <topology evidence="1">Multi-pass membrane protein</topology>
    </subcellularLocation>
</comment>
<organism evidence="7">
    <name type="scientific">marine sediment metagenome</name>
    <dbReference type="NCBI Taxonomy" id="412755"/>
    <lineage>
        <taxon>unclassified sequences</taxon>
        <taxon>metagenomes</taxon>
        <taxon>ecological metagenomes</taxon>
    </lineage>
</organism>
<dbReference type="InterPro" id="IPR005495">
    <property type="entry name" value="LptG/LptF_permease"/>
</dbReference>
<evidence type="ECO:0008006" key="8">
    <source>
        <dbReference type="Google" id="ProtNLM"/>
    </source>
</evidence>
<evidence type="ECO:0000256" key="4">
    <source>
        <dbReference type="ARBA" id="ARBA00022989"/>
    </source>
</evidence>
<dbReference type="PANTHER" id="PTHR33529">
    <property type="entry name" value="SLR0882 PROTEIN-RELATED"/>
    <property type="match status" value="1"/>
</dbReference>
<keyword evidence="4 6" id="KW-1133">Transmembrane helix</keyword>
<proteinExistence type="predicted"/>
<comment type="caution">
    <text evidence="7">The sequence shown here is derived from an EMBL/GenBank/DDBJ whole genome shotgun (WGS) entry which is preliminary data.</text>
</comment>
<feature type="transmembrane region" description="Helical" evidence="6">
    <location>
        <begin position="105"/>
        <end position="127"/>
    </location>
</feature>
<evidence type="ECO:0000256" key="3">
    <source>
        <dbReference type="ARBA" id="ARBA00022692"/>
    </source>
</evidence>
<dbReference type="EMBL" id="BARS01057371">
    <property type="protein sequence ID" value="GAG50791.1"/>
    <property type="molecule type" value="Genomic_DNA"/>
</dbReference>
<dbReference type="PANTHER" id="PTHR33529:SF6">
    <property type="entry name" value="YJGP_YJGQ FAMILY PERMEASE"/>
    <property type="match status" value="1"/>
</dbReference>
<dbReference type="GO" id="GO:0043190">
    <property type="term" value="C:ATP-binding cassette (ABC) transporter complex"/>
    <property type="evidence" value="ECO:0007669"/>
    <property type="project" value="TreeGrafter"/>
</dbReference>
<evidence type="ECO:0000313" key="7">
    <source>
        <dbReference type="EMBL" id="GAG50791.1"/>
    </source>
</evidence>